<dbReference type="PATRIC" id="fig|926562.3.peg.1451"/>
<evidence type="ECO:0000313" key="3">
    <source>
        <dbReference type="EMBL" id="AEV32436.1"/>
    </source>
</evidence>
<accession>G8R868</accession>
<dbReference type="Pfam" id="PF05970">
    <property type="entry name" value="PIF1"/>
    <property type="match status" value="1"/>
</dbReference>
<dbReference type="PANTHER" id="PTHR47642">
    <property type="entry name" value="ATP-DEPENDENT DNA HELICASE"/>
    <property type="match status" value="1"/>
</dbReference>
<evidence type="ECO:0000256" key="1">
    <source>
        <dbReference type="SAM" id="MobiDB-lite"/>
    </source>
</evidence>
<dbReference type="EMBL" id="CP003156">
    <property type="protein sequence ID" value="AEV32436.1"/>
    <property type="molecule type" value="Genomic_DNA"/>
</dbReference>
<dbReference type="SMART" id="SM00382">
    <property type="entry name" value="AAA"/>
    <property type="match status" value="1"/>
</dbReference>
<dbReference type="STRING" id="926562.Oweho_1440"/>
<keyword evidence="4" id="KW-1185">Reference proteome</keyword>
<dbReference type="Pfam" id="PF14493">
    <property type="entry name" value="HTH_40"/>
    <property type="match status" value="1"/>
</dbReference>
<sequence length="746" mass="84765">MSQVSTDKLQLAAQFVNSTASHIFLTGKAGTGKTTFLHNLAEATHKKFVVVAPTGIAALNAKGVTIHSQFLLPFGTYLPEPVQFQGSLQSSFYTRKELASRHSLNSARKKVLRNIDLLIIDEVSMLRADLLDAIDYRMRAVKGDYKRPFGGVQLLMIGDLYQLPPIVKDHEWQYMKQFYRSPHFFEALALKEGFTYIELDKIFRQSDDTFINVLNNLRNDVCTPADLELLNSHFREGEIEEEGVITLTTHNNRADKMNREALDKLDGPSHYYEAEVEKDFPEKLFPLPESLELRVGAQVMFVKNDISESKAFYNGKIAQVTKLGDDSISVSMEGDDEYWLSRHEWENKKYQVNESTKDLEEEVIGTFSQFPIRLAWAITVHKSQGLTFDKAVIDVGQAFAPGQVYVALSRLRSLDGLILRTKILSSVISSDAQVVSFSTARAADDLNTRLQGERKRYLFEMLGNTFSFEPILKQVEYTQSKMAGKLDFEDEEMKTALNNLREAFAAEEDNTRKFRGQLAGLLHREETEKLKQRLIKGREYYLGFLKSRAKELLIHIGEVSQLSRTKAYVNLLEEIDQLIMVTITDLLKVSRLCECMLNDEEITQLDKVEAERKNLREDLQQATETHLKDNPKNLSTKSGRKSKAKKPKGETYKITYEMVKGGLTPDEIAEKREMAVSTIEGHLAKGITEGEIEVHEVIGASDLKEITAAFGNNIHQSLNAVFKEQEGKYTFGKLRMVQAHLRKEEN</sequence>
<evidence type="ECO:0000313" key="4">
    <source>
        <dbReference type="Proteomes" id="UP000005631"/>
    </source>
</evidence>
<dbReference type="InterPro" id="IPR051055">
    <property type="entry name" value="PIF1_helicase"/>
</dbReference>
<dbReference type="CDD" id="cd18809">
    <property type="entry name" value="SF1_C_RecD"/>
    <property type="match status" value="1"/>
</dbReference>
<keyword evidence="3" id="KW-0067">ATP-binding</keyword>
<dbReference type="GO" id="GO:0006281">
    <property type="term" value="P:DNA repair"/>
    <property type="evidence" value="ECO:0007669"/>
    <property type="project" value="InterPro"/>
</dbReference>
<keyword evidence="3" id="KW-0347">Helicase</keyword>
<dbReference type="Proteomes" id="UP000005631">
    <property type="component" value="Chromosome"/>
</dbReference>
<dbReference type="GO" id="GO:0000723">
    <property type="term" value="P:telomere maintenance"/>
    <property type="evidence" value="ECO:0007669"/>
    <property type="project" value="InterPro"/>
</dbReference>
<organism evidence="3 4">
    <name type="scientific">Owenweeksia hongkongensis (strain DSM 17368 / CIP 108786 / JCM 12287 / NRRL B-23963 / UST20020801)</name>
    <dbReference type="NCBI Taxonomy" id="926562"/>
    <lineage>
        <taxon>Bacteria</taxon>
        <taxon>Pseudomonadati</taxon>
        <taxon>Bacteroidota</taxon>
        <taxon>Flavobacteriia</taxon>
        <taxon>Flavobacteriales</taxon>
        <taxon>Owenweeksiaceae</taxon>
        <taxon>Owenweeksia</taxon>
    </lineage>
</organism>
<dbReference type="RefSeq" id="WP_014201792.1">
    <property type="nucleotide sequence ID" value="NC_016599.1"/>
</dbReference>
<evidence type="ECO:0000259" key="2">
    <source>
        <dbReference type="SMART" id="SM00382"/>
    </source>
</evidence>
<feature type="region of interest" description="Disordered" evidence="1">
    <location>
        <begin position="621"/>
        <end position="648"/>
    </location>
</feature>
<dbReference type="PANTHER" id="PTHR47642:SF5">
    <property type="entry name" value="ATP-DEPENDENT DNA HELICASE"/>
    <property type="match status" value="1"/>
</dbReference>
<dbReference type="KEGG" id="oho:Oweho_1440"/>
<proteinExistence type="predicted"/>
<name>G8R868_OWEHD</name>
<keyword evidence="3" id="KW-0378">Hydrolase</keyword>
<keyword evidence="3" id="KW-0547">Nucleotide-binding</keyword>
<dbReference type="InterPro" id="IPR029491">
    <property type="entry name" value="Helicase_HTH"/>
</dbReference>
<dbReference type="HOGENOM" id="CLU_001613_6_0_10"/>
<gene>
    <name evidence="3" type="ordered locus">Oweho_1440</name>
</gene>
<dbReference type="SUPFAM" id="SSF52540">
    <property type="entry name" value="P-loop containing nucleoside triphosphate hydrolases"/>
    <property type="match status" value="2"/>
</dbReference>
<dbReference type="FunFam" id="3.40.50.300:FF:001498">
    <property type="entry name" value="ATP-dependent DNA helicase"/>
    <property type="match status" value="1"/>
</dbReference>
<dbReference type="OrthoDB" id="9763659at2"/>
<feature type="compositionally biased region" description="Basic and acidic residues" evidence="1">
    <location>
        <begin position="621"/>
        <end position="631"/>
    </location>
</feature>
<feature type="domain" description="AAA+ ATPase" evidence="2">
    <location>
        <begin position="19"/>
        <end position="305"/>
    </location>
</feature>
<dbReference type="InterPro" id="IPR010285">
    <property type="entry name" value="DNA_helicase_pif1-like_DEAD"/>
</dbReference>
<dbReference type="GO" id="GO:0003678">
    <property type="term" value="F:DNA helicase activity"/>
    <property type="evidence" value="ECO:0007669"/>
    <property type="project" value="InterPro"/>
</dbReference>
<protein>
    <submittedName>
        <fullName evidence="3">PIF1 helicase</fullName>
    </submittedName>
</protein>
<dbReference type="InterPro" id="IPR027417">
    <property type="entry name" value="P-loop_NTPase"/>
</dbReference>
<dbReference type="InterPro" id="IPR003593">
    <property type="entry name" value="AAA+_ATPase"/>
</dbReference>
<reference evidence="3 4" key="1">
    <citation type="journal article" date="2012" name="Stand. Genomic Sci.">
        <title>Genome sequence of the orange-pigmented seawater bacterium Owenweeksia hongkongensis type strain (UST20020801(T)).</title>
        <authorList>
            <person name="Riedel T."/>
            <person name="Held B."/>
            <person name="Nolan M."/>
            <person name="Lucas S."/>
            <person name="Lapidus A."/>
            <person name="Tice H."/>
            <person name="Del Rio T.G."/>
            <person name="Cheng J.F."/>
            <person name="Han C."/>
            <person name="Tapia R."/>
            <person name="Goodwin L.A."/>
            <person name="Pitluck S."/>
            <person name="Liolios K."/>
            <person name="Mavromatis K."/>
            <person name="Pagani I."/>
            <person name="Ivanova N."/>
            <person name="Mikhailova N."/>
            <person name="Pati A."/>
            <person name="Chen A."/>
            <person name="Palaniappan K."/>
            <person name="Rohde M."/>
            <person name="Tindall B.J."/>
            <person name="Detter J.C."/>
            <person name="Goker M."/>
            <person name="Woyke T."/>
            <person name="Bristow J."/>
            <person name="Eisen J.A."/>
            <person name="Markowitz V."/>
            <person name="Hugenholtz P."/>
            <person name="Klenk H.P."/>
            <person name="Kyrpides N.C."/>
        </authorList>
    </citation>
    <scope>NUCLEOTIDE SEQUENCE</scope>
    <source>
        <strain evidence="4">DSM 17368 / JCM 12287 / NRRL B-23963</strain>
    </source>
</reference>
<dbReference type="eggNOG" id="COG0507">
    <property type="taxonomic scope" value="Bacteria"/>
</dbReference>
<dbReference type="AlphaFoldDB" id="G8R868"/>
<dbReference type="Gene3D" id="3.40.50.300">
    <property type="entry name" value="P-loop containing nucleotide triphosphate hydrolases"/>
    <property type="match status" value="2"/>
</dbReference>